<sequence length="55" mass="6198">MYQAHVRDPHQRATRENRRADRLCHQATVPGGGAGSSPTMPRLRDAAQRKLLPHK</sequence>
<evidence type="ECO:0000256" key="1">
    <source>
        <dbReference type="SAM" id="MobiDB-lite"/>
    </source>
</evidence>
<dbReference type="EMBL" id="CABVGP010000002">
    <property type="protein sequence ID" value="VVJ20401.1"/>
    <property type="molecule type" value="Genomic_DNA"/>
</dbReference>
<evidence type="ECO:0000313" key="2">
    <source>
        <dbReference type="EMBL" id="VVJ20401.1"/>
    </source>
</evidence>
<accession>A0A6I8LTR2</accession>
<protein>
    <submittedName>
        <fullName evidence="2">Uncharacterized protein</fullName>
    </submittedName>
</protein>
<name>A0A6I8LTR2_9PSEU</name>
<evidence type="ECO:0000313" key="3">
    <source>
        <dbReference type="Proteomes" id="UP000399805"/>
    </source>
</evidence>
<keyword evidence="3" id="KW-1185">Reference proteome</keyword>
<reference evidence="2 3" key="1">
    <citation type="submission" date="2019-09" db="EMBL/GenBank/DDBJ databases">
        <authorList>
            <person name="Leyn A S."/>
        </authorList>
    </citation>
    <scope>NUCLEOTIDE SEQUENCE [LARGE SCALE GENOMIC DNA]</scope>
    <source>
        <strain evidence="2">AA231_1</strain>
    </source>
</reference>
<gene>
    <name evidence="2" type="ORF">AA23TX_05422</name>
</gene>
<dbReference type="Proteomes" id="UP000399805">
    <property type="component" value="Unassembled WGS sequence"/>
</dbReference>
<feature type="region of interest" description="Disordered" evidence="1">
    <location>
        <begin position="1"/>
        <end position="55"/>
    </location>
</feature>
<proteinExistence type="predicted"/>
<dbReference type="AlphaFoldDB" id="A0A6I8LTR2"/>
<organism evidence="2 3">
    <name type="scientific">Amycolatopsis camponoti</name>
    <dbReference type="NCBI Taxonomy" id="2606593"/>
    <lineage>
        <taxon>Bacteria</taxon>
        <taxon>Bacillati</taxon>
        <taxon>Actinomycetota</taxon>
        <taxon>Actinomycetes</taxon>
        <taxon>Pseudonocardiales</taxon>
        <taxon>Pseudonocardiaceae</taxon>
        <taxon>Amycolatopsis</taxon>
    </lineage>
</organism>
<feature type="compositionally biased region" description="Basic and acidic residues" evidence="1">
    <location>
        <begin position="1"/>
        <end position="24"/>
    </location>
</feature>